<keyword evidence="10" id="KW-1185">Reference proteome</keyword>
<keyword evidence="2" id="KW-0132">Cell division</keyword>
<keyword evidence="3" id="KW-0131">Cell cycle</keyword>
<evidence type="ECO:0000256" key="3">
    <source>
        <dbReference type="ARBA" id="ARBA00023306"/>
    </source>
</evidence>
<evidence type="ECO:0000313" key="9">
    <source>
        <dbReference type="EMBL" id="THH13448.1"/>
    </source>
</evidence>
<evidence type="ECO:0000256" key="2">
    <source>
        <dbReference type="ARBA" id="ARBA00022618"/>
    </source>
</evidence>
<proteinExistence type="inferred from homology"/>
<dbReference type="SUPFAM" id="SSF48371">
    <property type="entry name" value="ARM repeat"/>
    <property type="match status" value="1"/>
</dbReference>
<evidence type="ECO:0000256" key="7">
    <source>
        <dbReference type="SAM" id="MobiDB-lite"/>
    </source>
</evidence>
<evidence type="ECO:0000256" key="1">
    <source>
        <dbReference type="ARBA" id="ARBA00008384"/>
    </source>
</evidence>
<comment type="function">
    <text evidence="4">May play a role in the regulation of cytokinesis.</text>
</comment>
<feature type="region of interest" description="Disordered" evidence="7">
    <location>
        <begin position="292"/>
        <end position="316"/>
    </location>
</feature>
<gene>
    <name evidence="9" type="ORF">EW146_g6774</name>
</gene>
<accession>A0A4S4LPF9</accession>
<dbReference type="PANTHER" id="PTHR13255">
    <property type="entry name" value="ATAXIN-10"/>
    <property type="match status" value="1"/>
</dbReference>
<dbReference type="EMBL" id="SGPL01000353">
    <property type="protein sequence ID" value="THH13448.1"/>
    <property type="molecule type" value="Genomic_DNA"/>
</dbReference>
<evidence type="ECO:0000256" key="4">
    <source>
        <dbReference type="ARBA" id="ARBA00044746"/>
    </source>
</evidence>
<evidence type="ECO:0000259" key="8">
    <source>
        <dbReference type="Pfam" id="PF09759"/>
    </source>
</evidence>
<evidence type="ECO:0000256" key="5">
    <source>
        <dbReference type="ARBA" id="ARBA00044801"/>
    </source>
</evidence>
<dbReference type="PANTHER" id="PTHR13255:SF0">
    <property type="entry name" value="ATAXIN-10"/>
    <property type="match status" value="1"/>
</dbReference>
<sequence length="513" mass="55598">MSDARNQQHLRLVEAFASFHPSKSASYTSLSTILDNVSGVLASDRNLRVHLGIKEPPIWPPLIQAWSDVVHAQSFAETEDPQSDGAGLRALILSLGRLTRNVAAGVPHNQRNAFPAEPHIRQLIRHYTSWTLEREETSFPINRILIQAISNIVTSNDDLQSQLWQAYMALPEERSILIAERAGAFGTTTAGARLCIPLLDHLEIFLDSPEATEEAKVFEVGQDELISPPQTTLLKLLDAYLLSHREADKDTCRSEVSAQHAELTAMLASLFFSLSAYAQNAICQALGGDQWRPHEKHADAPPPSPPAPSSSSLPPGGTLDLQLPGVCAALVLVAQCLMTILLIGSKHPLAPSTPSPKEYLAGCRGSDDGGGIIEHLIEDLRLLDAFLPRIAFGKVAGAPSPFPSPSPSSPPPTTLGATAHAKGFAYLKRDLVRLLGILCHDDRAAQDRVRLCEGITVVMNLCVIDERNPYLREHAIFTLRNLLHNNPENQAVVDAIQQVDATGNVDATGSVRG</sequence>
<evidence type="ECO:0000313" key="10">
    <source>
        <dbReference type="Proteomes" id="UP000310158"/>
    </source>
</evidence>
<name>A0A4S4LPF9_9AGAM</name>
<dbReference type="Proteomes" id="UP000310158">
    <property type="component" value="Unassembled WGS sequence"/>
</dbReference>
<evidence type="ECO:0000256" key="6">
    <source>
        <dbReference type="ARBA" id="ARBA00044805"/>
    </source>
</evidence>
<dbReference type="GO" id="GO:0005829">
    <property type="term" value="C:cytosol"/>
    <property type="evidence" value="ECO:0007669"/>
    <property type="project" value="TreeGrafter"/>
</dbReference>
<dbReference type="InterPro" id="IPR011989">
    <property type="entry name" value="ARM-like"/>
</dbReference>
<protein>
    <recommendedName>
        <fullName evidence="5">Ataxin-10 homolog</fullName>
    </recommendedName>
    <alternativeName>
        <fullName evidence="6">Copper transport protein 86</fullName>
    </alternativeName>
</protein>
<dbReference type="InterPro" id="IPR051374">
    <property type="entry name" value="Ataxin-10/CTR86_families"/>
</dbReference>
<dbReference type="OrthoDB" id="379794at2759"/>
<comment type="caution">
    <text evidence="9">The sequence shown here is derived from an EMBL/GenBank/DDBJ whole genome shotgun (WGS) entry which is preliminary data.</text>
</comment>
<dbReference type="Pfam" id="PF09759">
    <property type="entry name" value="Atx10homo_assoc"/>
    <property type="match status" value="1"/>
</dbReference>
<dbReference type="InterPro" id="IPR016024">
    <property type="entry name" value="ARM-type_fold"/>
</dbReference>
<dbReference type="GO" id="GO:0051301">
    <property type="term" value="P:cell division"/>
    <property type="evidence" value="ECO:0007669"/>
    <property type="project" value="UniProtKB-KW"/>
</dbReference>
<dbReference type="InterPro" id="IPR019156">
    <property type="entry name" value="Ataxin-10_domain"/>
</dbReference>
<dbReference type="AlphaFoldDB" id="A0A4S4LPF9"/>
<dbReference type="Gene3D" id="1.25.10.10">
    <property type="entry name" value="Leucine-rich Repeat Variant"/>
    <property type="match status" value="1"/>
</dbReference>
<feature type="domain" description="Ataxin-10" evidence="8">
    <location>
        <begin position="427"/>
        <end position="501"/>
    </location>
</feature>
<comment type="similarity">
    <text evidence="1">Belongs to the ataxin-10 family.</text>
</comment>
<organism evidence="9 10">
    <name type="scientific">Bondarzewia mesenterica</name>
    <dbReference type="NCBI Taxonomy" id="1095465"/>
    <lineage>
        <taxon>Eukaryota</taxon>
        <taxon>Fungi</taxon>
        <taxon>Dikarya</taxon>
        <taxon>Basidiomycota</taxon>
        <taxon>Agaricomycotina</taxon>
        <taxon>Agaricomycetes</taxon>
        <taxon>Russulales</taxon>
        <taxon>Bondarzewiaceae</taxon>
        <taxon>Bondarzewia</taxon>
    </lineage>
</organism>
<reference evidence="9 10" key="1">
    <citation type="submission" date="2019-02" db="EMBL/GenBank/DDBJ databases">
        <title>Genome sequencing of the rare red list fungi Bondarzewia mesenterica.</title>
        <authorList>
            <person name="Buettner E."/>
            <person name="Kellner H."/>
        </authorList>
    </citation>
    <scope>NUCLEOTIDE SEQUENCE [LARGE SCALE GENOMIC DNA]</scope>
    <source>
        <strain evidence="9 10">DSM 108281</strain>
    </source>
</reference>